<name>A0A1V6C4V9_UNCT6</name>
<evidence type="ECO:0000259" key="1">
    <source>
        <dbReference type="Pfam" id="PF01208"/>
    </source>
</evidence>
<sequence length="361" mass="41095">MTKRDIYLKAIRNEKVDTLVWAPNFDYWLQVNSNEGTLPEKYRGMSRNDIVRAINGYIWNRASGMKIAYDKTVKTKIIDNEEQTITQISTPVGTVTAVHKRTEGRFRSKHLSEHFIKNVEDIKTMRYIAESMNFVPDYEGTLKALKETGDDGIVLNTFFAIPFIQFAKNDAGYVNAFYLWFDHKKEVDLLINVYSKKFLEALKILADGHADVIATGDNMDGIMITPDIFKEYAIPYYQECKKTLQGKNKVFEGHWCGRTQNLLPYVAETGLDVIEAIVTKPMADITLQEALDILNNKVVLQGGIPSVLVCKEGATRQDFVKYIKEVILPLKGRRSFILGMADNVPPNADFERVEMVSKLIS</sequence>
<dbReference type="GO" id="GO:0006779">
    <property type="term" value="P:porphyrin-containing compound biosynthetic process"/>
    <property type="evidence" value="ECO:0007669"/>
    <property type="project" value="InterPro"/>
</dbReference>
<dbReference type="EMBL" id="MWDQ01000147">
    <property type="protein sequence ID" value="OQB71895.1"/>
    <property type="molecule type" value="Genomic_DNA"/>
</dbReference>
<reference evidence="2" key="1">
    <citation type="submission" date="2017-02" db="EMBL/GenBank/DDBJ databases">
        <title>Delving into the versatile metabolic prowess of the omnipresent phylum Bacteroidetes.</title>
        <authorList>
            <person name="Nobu M.K."/>
            <person name="Mei R."/>
            <person name="Narihiro T."/>
            <person name="Kuroda K."/>
            <person name="Liu W.-T."/>
        </authorList>
    </citation>
    <scope>NUCLEOTIDE SEQUENCE</scope>
    <source>
        <strain evidence="2">ADurb.Bin131</strain>
    </source>
</reference>
<keyword evidence="2" id="KW-0808">Transferase</keyword>
<accession>A0A1V6C4V9</accession>
<comment type="caution">
    <text evidence="2">The sequence shown here is derived from an EMBL/GenBank/DDBJ whole genome shotgun (WGS) entry which is preliminary data.</text>
</comment>
<dbReference type="PANTHER" id="PTHR47099">
    <property type="entry name" value="METHYLCOBAMIDE:COM METHYLTRANSFERASE MTBA"/>
    <property type="match status" value="1"/>
</dbReference>
<evidence type="ECO:0000313" key="2">
    <source>
        <dbReference type="EMBL" id="OQB71895.1"/>
    </source>
</evidence>
<keyword evidence="2" id="KW-0489">Methyltransferase</keyword>
<dbReference type="InterPro" id="IPR038071">
    <property type="entry name" value="UROD/MetE-like_sf"/>
</dbReference>
<gene>
    <name evidence="2" type="ORF">BWX89_01562</name>
</gene>
<dbReference type="GO" id="GO:0032259">
    <property type="term" value="P:methylation"/>
    <property type="evidence" value="ECO:0007669"/>
    <property type="project" value="UniProtKB-KW"/>
</dbReference>
<dbReference type="Pfam" id="PF01208">
    <property type="entry name" value="URO-D"/>
    <property type="match status" value="1"/>
</dbReference>
<dbReference type="Proteomes" id="UP000485562">
    <property type="component" value="Unassembled WGS sequence"/>
</dbReference>
<dbReference type="PANTHER" id="PTHR47099:SF1">
    <property type="entry name" value="METHYLCOBAMIDE:COM METHYLTRANSFERASE MTBA"/>
    <property type="match status" value="1"/>
</dbReference>
<dbReference type="InterPro" id="IPR000257">
    <property type="entry name" value="Uroporphyrinogen_deCOase"/>
</dbReference>
<dbReference type="GO" id="GO:0004853">
    <property type="term" value="F:uroporphyrinogen decarboxylase activity"/>
    <property type="evidence" value="ECO:0007669"/>
    <property type="project" value="InterPro"/>
</dbReference>
<dbReference type="SUPFAM" id="SSF51726">
    <property type="entry name" value="UROD/MetE-like"/>
    <property type="match status" value="1"/>
</dbReference>
<proteinExistence type="predicted"/>
<dbReference type="InterPro" id="IPR052024">
    <property type="entry name" value="Methanogen_methyltrans"/>
</dbReference>
<dbReference type="GO" id="GO:0008168">
    <property type="term" value="F:methyltransferase activity"/>
    <property type="evidence" value="ECO:0007669"/>
    <property type="project" value="UniProtKB-KW"/>
</dbReference>
<feature type="domain" description="Uroporphyrinogen decarboxylase (URO-D)" evidence="1">
    <location>
        <begin position="118"/>
        <end position="358"/>
    </location>
</feature>
<organism evidence="2">
    <name type="scientific">candidate division TA06 bacterium ADurb.Bin131</name>
    <dbReference type="NCBI Taxonomy" id="1852827"/>
    <lineage>
        <taxon>Bacteria</taxon>
        <taxon>Bacteria division TA06</taxon>
    </lineage>
</organism>
<dbReference type="AlphaFoldDB" id="A0A1V6C4V9"/>
<dbReference type="Gene3D" id="3.20.20.210">
    <property type="match status" value="1"/>
</dbReference>
<protein>
    <submittedName>
        <fullName evidence="2">Methylcobalamin:coenzyme M methyltransferase</fullName>
    </submittedName>
</protein>